<keyword evidence="2" id="KW-0472">Membrane</keyword>
<feature type="compositionally biased region" description="Polar residues" evidence="1">
    <location>
        <begin position="270"/>
        <end position="281"/>
    </location>
</feature>
<keyword evidence="4" id="KW-1185">Reference proteome</keyword>
<comment type="caution">
    <text evidence="3">The sequence shown here is derived from an EMBL/GenBank/DDBJ whole genome shotgun (WGS) entry which is preliminary data.</text>
</comment>
<feature type="transmembrane region" description="Helical" evidence="2">
    <location>
        <begin position="290"/>
        <end position="314"/>
    </location>
</feature>
<feature type="compositionally biased region" description="Polar residues" evidence="1">
    <location>
        <begin position="233"/>
        <end position="248"/>
    </location>
</feature>
<dbReference type="Proteomes" id="UP001500033">
    <property type="component" value="Unassembled WGS sequence"/>
</dbReference>
<evidence type="ECO:0000256" key="1">
    <source>
        <dbReference type="SAM" id="MobiDB-lite"/>
    </source>
</evidence>
<organism evidence="3 4">
    <name type="scientific">Streptomyces rhizosphaericus</name>
    <dbReference type="NCBI Taxonomy" id="114699"/>
    <lineage>
        <taxon>Bacteria</taxon>
        <taxon>Bacillati</taxon>
        <taxon>Actinomycetota</taxon>
        <taxon>Actinomycetes</taxon>
        <taxon>Kitasatosporales</taxon>
        <taxon>Streptomycetaceae</taxon>
        <taxon>Streptomyces</taxon>
        <taxon>Streptomyces violaceusniger group</taxon>
    </lineage>
</organism>
<feature type="transmembrane region" description="Helical" evidence="2">
    <location>
        <begin position="320"/>
        <end position="341"/>
    </location>
</feature>
<keyword evidence="2" id="KW-0812">Transmembrane</keyword>
<gene>
    <name evidence="3" type="ORF">GCM10009576_024010</name>
</gene>
<feature type="region of interest" description="Disordered" evidence="1">
    <location>
        <begin position="231"/>
        <end position="286"/>
    </location>
</feature>
<evidence type="ECO:0000313" key="4">
    <source>
        <dbReference type="Proteomes" id="UP001500033"/>
    </source>
</evidence>
<keyword evidence="2" id="KW-1133">Transmembrane helix</keyword>
<accession>A0ABN1S669</accession>
<evidence type="ECO:0000313" key="3">
    <source>
        <dbReference type="EMBL" id="GAA0975359.1"/>
    </source>
</evidence>
<dbReference type="EMBL" id="BAAAIE010000011">
    <property type="protein sequence ID" value="GAA0975359.1"/>
    <property type="molecule type" value="Genomic_DNA"/>
</dbReference>
<reference evidence="3 4" key="1">
    <citation type="journal article" date="2019" name="Int. J. Syst. Evol. Microbiol.">
        <title>The Global Catalogue of Microorganisms (GCM) 10K type strain sequencing project: providing services to taxonomists for standard genome sequencing and annotation.</title>
        <authorList>
            <consortium name="The Broad Institute Genomics Platform"/>
            <consortium name="The Broad Institute Genome Sequencing Center for Infectious Disease"/>
            <person name="Wu L."/>
            <person name="Ma J."/>
        </authorList>
    </citation>
    <scope>NUCLEOTIDE SEQUENCE [LARGE SCALE GENOMIC DNA]</scope>
    <source>
        <strain evidence="3 4">JCM 11445</strain>
    </source>
</reference>
<proteinExistence type="predicted"/>
<protein>
    <submittedName>
        <fullName evidence="3">Uncharacterized protein</fullName>
    </submittedName>
</protein>
<sequence>MANWARLVARPSARGEDTMAVLPGAPAERWDPEPEPSAWDRVFRFRATASPSAFRLASRLAAAPLNIPVMEFVQGIHQPEGSPGDLAEVLLGGLLRKVATADPLDETGIGYEFHDGVRELLLSAGMRDESLYILGSVLDRLGRRWKPLLMLRDLLNHPSGSVGDLPRTERLLPYIRLQEQVYQALSGPYLEGARSFRALVLAHQALARSGESPPDPASHRRKHVVSEAVAAMTDSTTPRTDPLTQTDDSPPLPAHGTPGAAGGASDSRRTTQMTTHQQPRPSQGEPPQHLLVTVVVLTVVVVLLVCTATVYVLYQHPSLTAPVGVGVGLLAVLVPLAIAACRHR</sequence>
<name>A0ABN1S669_9ACTN</name>
<evidence type="ECO:0000256" key="2">
    <source>
        <dbReference type="SAM" id="Phobius"/>
    </source>
</evidence>